<evidence type="ECO:0000313" key="9">
    <source>
        <dbReference type="EMBL" id="ELU13924.1"/>
    </source>
</evidence>
<protein>
    <submittedName>
        <fullName evidence="9 10">Uncharacterized protein</fullName>
    </submittedName>
</protein>
<dbReference type="GO" id="GO:0045259">
    <property type="term" value="C:proton-transporting ATP synthase complex"/>
    <property type="evidence" value="ECO:0007669"/>
    <property type="project" value="UniProtKB-KW"/>
</dbReference>
<dbReference type="HOGENOM" id="CLU_1965002_0_0_1"/>
<evidence type="ECO:0000256" key="1">
    <source>
        <dbReference type="ARBA" id="ARBA00004170"/>
    </source>
</evidence>
<evidence type="ECO:0000256" key="7">
    <source>
        <dbReference type="ARBA" id="ARBA00023196"/>
    </source>
</evidence>
<comment type="similarity">
    <text evidence="2">Belongs to the ATPase gamma chain family.</text>
</comment>
<dbReference type="OrthoDB" id="239812at2759"/>
<keyword evidence="5" id="KW-0406">Ion transport</keyword>
<proteinExistence type="inferred from homology"/>
<dbReference type="SUPFAM" id="SSF52943">
    <property type="entry name" value="ATP synthase (F1-ATPase), gamma subunit"/>
    <property type="match status" value="1"/>
</dbReference>
<reference evidence="9 11" key="2">
    <citation type="journal article" date="2013" name="Nature">
        <title>Insights into bilaterian evolution from three spiralian genomes.</title>
        <authorList>
            <person name="Simakov O."/>
            <person name="Marletaz F."/>
            <person name="Cho S.J."/>
            <person name="Edsinger-Gonzales E."/>
            <person name="Havlak P."/>
            <person name="Hellsten U."/>
            <person name="Kuo D.H."/>
            <person name="Larsson T."/>
            <person name="Lv J."/>
            <person name="Arendt D."/>
            <person name="Savage R."/>
            <person name="Osoegawa K."/>
            <person name="de Jong P."/>
            <person name="Grimwood J."/>
            <person name="Chapman J.A."/>
            <person name="Shapiro H."/>
            <person name="Aerts A."/>
            <person name="Otillar R.P."/>
            <person name="Terry A.Y."/>
            <person name="Boore J.L."/>
            <person name="Grigoriev I.V."/>
            <person name="Lindberg D.R."/>
            <person name="Seaver E.C."/>
            <person name="Weisblat D.A."/>
            <person name="Putnam N.H."/>
            <person name="Rokhsar D.S."/>
        </authorList>
    </citation>
    <scope>NUCLEOTIDE SEQUENCE</scope>
    <source>
        <strain evidence="9 11">I ESC-2004</strain>
    </source>
</reference>
<dbReference type="EMBL" id="KB294919">
    <property type="protein sequence ID" value="ELU13924.1"/>
    <property type="molecule type" value="Genomic_DNA"/>
</dbReference>
<organism evidence="9">
    <name type="scientific">Capitella teleta</name>
    <name type="common">Polychaete worm</name>
    <dbReference type="NCBI Taxonomy" id="283909"/>
    <lineage>
        <taxon>Eukaryota</taxon>
        <taxon>Metazoa</taxon>
        <taxon>Spiralia</taxon>
        <taxon>Lophotrochozoa</taxon>
        <taxon>Annelida</taxon>
        <taxon>Polychaeta</taxon>
        <taxon>Sedentaria</taxon>
        <taxon>Scolecida</taxon>
        <taxon>Capitellidae</taxon>
        <taxon>Capitella</taxon>
    </lineage>
</organism>
<evidence type="ECO:0000256" key="8">
    <source>
        <dbReference type="ARBA" id="ARBA00023310"/>
    </source>
</evidence>
<dbReference type="InterPro" id="IPR000131">
    <property type="entry name" value="ATP_synth_F1_gsu"/>
</dbReference>
<evidence type="ECO:0000256" key="5">
    <source>
        <dbReference type="ARBA" id="ARBA00023065"/>
    </source>
</evidence>
<dbReference type="PANTHER" id="PTHR11693">
    <property type="entry name" value="ATP SYNTHASE GAMMA CHAIN"/>
    <property type="match status" value="1"/>
</dbReference>
<keyword evidence="7" id="KW-0139">CF(1)</keyword>
<dbReference type="Gene3D" id="3.40.1380.10">
    <property type="match status" value="1"/>
</dbReference>
<dbReference type="EMBL" id="AMQN01018799">
    <property type="status" value="NOT_ANNOTATED_CDS"/>
    <property type="molecule type" value="Genomic_DNA"/>
</dbReference>
<gene>
    <name evidence="9" type="ORF">CAPTEDRAFT_95270</name>
</gene>
<accession>R7V5R3</accession>
<reference evidence="10" key="3">
    <citation type="submission" date="2015-06" db="UniProtKB">
        <authorList>
            <consortium name="EnsemblMetazoa"/>
        </authorList>
    </citation>
    <scope>IDENTIFICATION</scope>
</reference>
<evidence type="ECO:0000313" key="11">
    <source>
        <dbReference type="Proteomes" id="UP000014760"/>
    </source>
</evidence>
<keyword evidence="8" id="KW-0066">ATP synthesis</keyword>
<reference evidence="11" key="1">
    <citation type="submission" date="2012-12" db="EMBL/GenBank/DDBJ databases">
        <authorList>
            <person name="Hellsten U."/>
            <person name="Grimwood J."/>
            <person name="Chapman J.A."/>
            <person name="Shapiro H."/>
            <person name="Aerts A."/>
            <person name="Otillar R.P."/>
            <person name="Terry A.Y."/>
            <person name="Boore J.L."/>
            <person name="Simakov O."/>
            <person name="Marletaz F."/>
            <person name="Cho S.-J."/>
            <person name="Edsinger-Gonzales E."/>
            <person name="Havlak P."/>
            <person name="Kuo D.-H."/>
            <person name="Larsson T."/>
            <person name="Lv J."/>
            <person name="Arendt D."/>
            <person name="Savage R."/>
            <person name="Osoegawa K."/>
            <person name="de Jong P."/>
            <person name="Lindberg D.R."/>
            <person name="Seaver E.C."/>
            <person name="Weisblat D.A."/>
            <person name="Putnam N.H."/>
            <person name="Grigoriev I.V."/>
            <person name="Rokhsar D.S."/>
        </authorList>
    </citation>
    <scope>NUCLEOTIDE SEQUENCE</scope>
    <source>
        <strain evidence="11">I ESC-2004</strain>
    </source>
</reference>
<dbReference type="InterPro" id="IPR035968">
    <property type="entry name" value="ATP_synth_F1_ATPase_gsu"/>
</dbReference>
<feature type="non-terminal residue" evidence="9">
    <location>
        <position position="1"/>
    </location>
</feature>
<evidence type="ECO:0000313" key="10">
    <source>
        <dbReference type="EnsemblMetazoa" id="CapteP95270"/>
    </source>
</evidence>
<evidence type="ECO:0000256" key="2">
    <source>
        <dbReference type="ARBA" id="ARBA00007681"/>
    </source>
</evidence>
<evidence type="ECO:0000256" key="4">
    <source>
        <dbReference type="ARBA" id="ARBA00022781"/>
    </source>
</evidence>
<dbReference type="OMA" id="NYQAERE"/>
<keyword evidence="3" id="KW-0813">Transport</keyword>
<dbReference type="AlphaFoldDB" id="R7V5R3"/>
<evidence type="ECO:0000256" key="6">
    <source>
        <dbReference type="ARBA" id="ARBA00023136"/>
    </source>
</evidence>
<dbReference type="EnsemblMetazoa" id="CapteT95270">
    <property type="protein sequence ID" value="CapteP95270"/>
    <property type="gene ID" value="CapteG95270"/>
</dbReference>
<keyword evidence="11" id="KW-1185">Reference proteome</keyword>
<comment type="subcellular location">
    <subcellularLocation>
        <location evidence="1">Membrane</location>
        <topology evidence="1">Peripheral membrane protein</topology>
    </subcellularLocation>
</comment>
<keyword evidence="6" id="KW-0472">Membrane</keyword>
<dbReference type="Proteomes" id="UP000014760">
    <property type="component" value="Unassembled WGS sequence"/>
</dbReference>
<dbReference type="Pfam" id="PF00231">
    <property type="entry name" value="ATP-synt"/>
    <property type="match status" value="1"/>
</dbReference>
<name>R7V5R3_CAPTE</name>
<dbReference type="GO" id="GO:0046933">
    <property type="term" value="F:proton-transporting ATP synthase activity, rotational mechanism"/>
    <property type="evidence" value="ECO:0007669"/>
    <property type="project" value="InterPro"/>
</dbReference>
<keyword evidence="4" id="KW-0375">Hydrogen ion transport</keyword>
<evidence type="ECO:0000256" key="3">
    <source>
        <dbReference type="ARBA" id="ARBA00022448"/>
    </source>
</evidence>
<sequence length="128" mass="14493">KVKRLIVAMTSAGRLCGAFHNNIGRQIKALVPEFPAGTEFKLIRIGDISRAILGRIYPVEMLMHFVNIEKVPAFGDDKAIANEIVNLDYEFDHAELYFNIFKSVISYNTTTVPIFSQKTIKEAEKFNL</sequence>
<dbReference type="STRING" id="283909.R7V5R3"/>
<dbReference type="PANTHER" id="PTHR11693:SF22">
    <property type="entry name" value="ATP SYNTHASE SUBUNIT GAMMA, MITOCHONDRIAL"/>
    <property type="match status" value="1"/>
</dbReference>